<sequence>MATQFYIEEKDYASLKDQVVVLTGGASGIGLATTKILLSVGAKVVSGDINEPPIQHSNLTFLTTDVTSWDSLLALFDLARSTHGDIHHIFANAGISGRANYLESLLSPTTGKLLEPSTLVYDINLRGMLNTAYIGLHHLRTQSSSPTTGSLVLTASGSSFLPFGVVDYTTTKHAVLGFQRGLLPNLIEQQLPIRVNAIGPSWTETGLVPKELCQAAGIESQSADVVGKQVAVLMADGERQGQFIYSAGGRNYEIEQSVLLPAAVSATGGVEVQEQEAYERLKKLAANFGVDKATKERQVEVAKGKEEVVAAQ</sequence>
<dbReference type="EMBL" id="LAFY01000594">
    <property type="protein sequence ID" value="KJX96772.1"/>
    <property type="molecule type" value="Genomic_DNA"/>
</dbReference>
<dbReference type="Gene3D" id="3.40.50.720">
    <property type="entry name" value="NAD(P)-binding Rossmann-like Domain"/>
    <property type="match status" value="1"/>
</dbReference>
<dbReference type="Pfam" id="PF00106">
    <property type="entry name" value="adh_short"/>
    <property type="match status" value="1"/>
</dbReference>
<keyword evidence="4" id="KW-1185">Reference proteome</keyword>
<dbReference type="PANTHER" id="PTHR43180">
    <property type="entry name" value="3-OXOACYL-(ACYL-CARRIER-PROTEIN) REDUCTASE (AFU_ORTHOLOGUE AFUA_6G11210)"/>
    <property type="match status" value="1"/>
</dbReference>
<comment type="similarity">
    <text evidence="1">Belongs to the short-chain dehydrogenases/reductases (SDR) family.</text>
</comment>
<evidence type="ECO:0000256" key="2">
    <source>
        <dbReference type="ARBA" id="ARBA00023002"/>
    </source>
</evidence>
<evidence type="ECO:0000313" key="3">
    <source>
        <dbReference type="EMBL" id="KJX96772.1"/>
    </source>
</evidence>
<name>A0A0F4GI75_9PEZI</name>
<dbReference type="PANTHER" id="PTHR43180:SF11">
    <property type="entry name" value="NAD(P)-BINDING PROTEIN"/>
    <property type="match status" value="1"/>
</dbReference>
<organism evidence="3 4">
    <name type="scientific">Zymoseptoria brevis</name>
    <dbReference type="NCBI Taxonomy" id="1047168"/>
    <lineage>
        <taxon>Eukaryota</taxon>
        <taxon>Fungi</taxon>
        <taxon>Dikarya</taxon>
        <taxon>Ascomycota</taxon>
        <taxon>Pezizomycotina</taxon>
        <taxon>Dothideomycetes</taxon>
        <taxon>Dothideomycetidae</taxon>
        <taxon>Mycosphaerellales</taxon>
        <taxon>Mycosphaerellaceae</taxon>
        <taxon>Zymoseptoria</taxon>
    </lineage>
</organism>
<evidence type="ECO:0000256" key="1">
    <source>
        <dbReference type="ARBA" id="ARBA00006484"/>
    </source>
</evidence>
<accession>A0A0F4GI75</accession>
<dbReference type="PRINTS" id="PR00081">
    <property type="entry name" value="GDHRDH"/>
</dbReference>
<dbReference type="OrthoDB" id="37659at2759"/>
<comment type="caution">
    <text evidence="3">The sequence shown here is derived from an EMBL/GenBank/DDBJ whole genome shotgun (WGS) entry which is preliminary data.</text>
</comment>
<dbReference type="Proteomes" id="UP000033647">
    <property type="component" value="Unassembled WGS sequence"/>
</dbReference>
<gene>
    <name evidence="3" type="ORF">TI39_contig602g00019</name>
</gene>
<dbReference type="STRING" id="1047168.A0A0F4GI75"/>
<dbReference type="InterPro" id="IPR036291">
    <property type="entry name" value="NAD(P)-bd_dom_sf"/>
</dbReference>
<dbReference type="SUPFAM" id="SSF51735">
    <property type="entry name" value="NAD(P)-binding Rossmann-fold domains"/>
    <property type="match status" value="1"/>
</dbReference>
<evidence type="ECO:0000313" key="4">
    <source>
        <dbReference type="Proteomes" id="UP000033647"/>
    </source>
</evidence>
<dbReference type="InterPro" id="IPR002347">
    <property type="entry name" value="SDR_fam"/>
</dbReference>
<proteinExistence type="inferred from homology"/>
<dbReference type="AlphaFoldDB" id="A0A0F4GI75"/>
<protein>
    <submittedName>
        <fullName evidence="3">Short-chain dehydrogenase like protein</fullName>
    </submittedName>
</protein>
<keyword evidence="2" id="KW-0560">Oxidoreductase</keyword>
<reference evidence="3 4" key="1">
    <citation type="submission" date="2015-03" db="EMBL/GenBank/DDBJ databases">
        <title>RNA-seq based gene annotation and comparative genomics of four Zymoseptoria species reveal species-specific pathogenicity related genes and transposable element activity.</title>
        <authorList>
            <person name="Grandaubert J."/>
            <person name="Bhattacharyya A."/>
            <person name="Stukenbrock E.H."/>
        </authorList>
    </citation>
    <scope>NUCLEOTIDE SEQUENCE [LARGE SCALE GENOMIC DNA]</scope>
    <source>
        <strain evidence="3 4">Zb18110</strain>
    </source>
</reference>
<dbReference type="GO" id="GO:0016491">
    <property type="term" value="F:oxidoreductase activity"/>
    <property type="evidence" value="ECO:0007669"/>
    <property type="project" value="UniProtKB-KW"/>
</dbReference>